<evidence type="ECO:0000313" key="1">
    <source>
        <dbReference type="EMBL" id="MBU9855719.1"/>
    </source>
</evidence>
<evidence type="ECO:0000313" key="2">
    <source>
        <dbReference type="Proteomes" id="UP000734343"/>
    </source>
</evidence>
<organism evidence="1 2">
    <name type="scientific">Rahnella bonaserana</name>
    <dbReference type="NCBI Taxonomy" id="2816248"/>
    <lineage>
        <taxon>Bacteria</taxon>
        <taxon>Pseudomonadati</taxon>
        <taxon>Pseudomonadota</taxon>
        <taxon>Gammaproteobacteria</taxon>
        <taxon>Enterobacterales</taxon>
        <taxon>Yersiniaceae</taxon>
        <taxon>Rahnella</taxon>
    </lineage>
</organism>
<comment type="caution">
    <text evidence="1">The sequence shown here is derived from an EMBL/GenBank/DDBJ whole genome shotgun (WGS) entry which is preliminary data.</text>
</comment>
<gene>
    <name evidence="1" type="ORF">J1778_10555</name>
</gene>
<feature type="non-terminal residue" evidence="1">
    <location>
        <position position="1"/>
    </location>
</feature>
<dbReference type="EMBL" id="JAFMOW010000060">
    <property type="protein sequence ID" value="MBU9855719.1"/>
    <property type="molecule type" value="Genomic_DNA"/>
</dbReference>
<accession>A0ABS6LUE1</accession>
<proteinExistence type="predicted"/>
<reference evidence="1 2" key="1">
    <citation type="submission" date="2021-03" db="EMBL/GenBank/DDBJ databases">
        <title>Five novel Rahnella species.</title>
        <authorList>
            <person name="Brady C."/>
            <person name="Asselin J."/>
            <person name="Beer S."/>
            <person name="Bruberg M.B."/>
            <person name="Crampton B."/>
            <person name="Venter S."/>
            <person name="Arnold D."/>
            <person name="Denman S."/>
        </authorList>
    </citation>
    <scope>NUCLEOTIDE SEQUENCE [LARGE SCALE GENOMIC DNA]</scope>
    <source>
        <strain evidence="1 2">H11b</strain>
    </source>
</reference>
<dbReference type="Proteomes" id="UP000734343">
    <property type="component" value="Unassembled WGS sequence"/>
</dbReference>
<name>A0ABS6LUE1_9GAMM</name>
<protein>
    <submittedName>
        <fullName evidence="1">Type VI secretion system tip protein VgrG</fullName>
    </submittedName>
</protein>
<sequence>KKRITLIGGGSYLILQDGKIEYGTAGEYFRKTPHTVLTVANPVRLKMPYLPGGGKYDLALDFRDQDLNAIANAGYRITFESGSVLAGKLDEQGYALHKNVPFESASVEYVLPEPLPDPDWERYTSLDAATDSLLTK</sequence>
<keyword evidence="2" id="KW-1185">Reference proteome</keyword>